<dbReference type="EMBL" id="JAUSTM010000001">
    <property type="protein sequence ID" value="MDQ0221497.1"/>
    <property type="molecule type" value="Genomic_DNA"/>
</dbReference>
<organism evidence="1 2">
    <name type="scientific">Streptococcus moroccensis</name>
    <dbReference type="NCBI Taxonomy" id="1451356"/>
    <lineage>
        <taxon>Bacteria</taxon>
        <taxon>Bacillati</taxon>
        <taxon>Bacillota</taxon>
        <taxon>Bacilli</taxon>
        <taxon>Lactobacillales</taxon>
        <taxon>Streptococcaceae</taxon>
        <taxon>Streptococcus</taxon>
    </lineage>
</organism>
<accession>A0ABT9YPH1</accession>
<dbReference type="RefSeq" id="WP_307120738.1">
    <property type="nucleotide sequence ID" value="NZ_JAUSTM010000001.1"/>
</dbReference>
<sequence>MKTFYDVQQLLKRFGILVYMGNRLYDIEMSQIELKQVHENGLISTPEYLQAELILRQEHRRELAYIDKRRKKDE</sequence>
<dbReference type="SUPFAM" id="SSF158379">
    <property type="entry name" value="YqgQ-like"/>
    <property type="match status" value="1"/>
</dbReference>
<dbReference type="Pfam" id="PF06014">
    <property type="entry name" value="YqgQ-like"/>
    <property type="match status" value="1"/>
</dbReference>
<name>A0ABT9YPH1_9STRE</name>
<dbReference type="InterPro" id="IPR023164">
    <property type="entry name" value="YqgQ-like_sf"/>
</dbReference>
<proteinExistence type="predicted"/>
<evidence type="ECO:0000313" key="1">
    <source>
        <dbReference type="EMBL" id="MDQ0221497.1"/>
    </source>
</evidence>
<reference evidence="1 2" key="1">
    <citation type="submission" date="2023-07" db="EMBL/GenBank/DDBJ databases">
        <title>Genomic Encyclopedia of Type Strains, Phase IV (KMG-IV): sequencing the most valuable type-strain genomes for metagenomic binning, comparative biology and taxonomic classification.</title>
        <authorList>
            <person name="Goeker M."/>
        </authorList>
    </citation>
    <scope>NUCLEOTIDE SEQUENCE [LARGE SCALE GENOMIC DNA]</scope>
    <source>
        <strain evidence="1 2">DSM 105143</strain>
    </source>
</reference>
<evidence type="ECO:0000313" key="2">
    <source>
        <dbReference type="Proteomes" id="UP001223079"/>
    </source>
</evidence>
<gene>
    <name evidence="1" type="ORF">J2S23_000028</name>
</gene>
<keyword evidence="2" id="KW-1185">Reference proteome</keyword>
<dbReference type="InterPro" id="IPR009256">
    <property type="entry name" value="YqgQ-like"/>
</dbReference>
<comment type="caution">
    <text evidence="1">The sequence shown here is derived from an EMBL/GenBank/DDBJ whole genome shotgun (WGS) entry which is preliminary data.</text>
</comment>
<dbReference type="Gene3D" id="1.10.287.760">
    <property type="entry name" value="YqgQ-like"/>
    <property type="match status" value="1"/>
</dbReference>
<dbReference type="Proteomes" id="UP001223079">
    <property type="component" value="Unassembled WGS sequence"/>
</dbReference>
<protein>
    <submittedName>
        <fullName evidence="1">Uncharacterized protein YqgQ</fullName>
    </submittedName>
</protein>